<protein>
    <submittedName>
        <fullName evidence="1">Uncharacterized protein</fullName>
    </submittedName>
</protein>
<dbReference type="AlphaFoldDB" id="A0A1B8U7E6"/>
<dbReference type="EMBL" id="LSFL01000001">
    <property type="protein sequence ID" value="OBY67757.1"/>
    <property type="molecule type" value="Genomic_DNA"/>
</dbReference>
<name>A0A1B8U7E6_9FLAO</name>
<organism evidence="1 2">
    <name type="scientific">Polaribacter reichenbachii</name>
    <dbReference type="NCBI Taxonomy" id="996801"/>
    <lineage>
        <taxon>Bacteria</taxon>
        <taxon>Pseudomonadati</taxon>
        <taxon>Bacteroidota</taxon>
        <taxon>Flavobacteriia</taxon>
        <taxon>Flavobacteriales</taxon>
        <taxon>Flavobacteriaceae</taxon>
    </lineage>
</organism>
<keyword evidence="2" id="KW-1185">Reference proteome</keyword>
<evidence type="ECO:0000313" key="1">
    <source>
        <dbReference type="EMBL" id="OBY67757.1"/>
    </source>
</evidence>
<evidence type="ECO:0000313" key="2">
    <source>
        <dbReference type="Proteomes" id="UP000092612"/>
    </source>
</evidence>
<dbReference type="OrthoDB" id="1201484at2"/>
<dbReference type="Proteomes" id="UP000092612">
    <property type="component" value="Unassembled WGS sequence"/>
</dbReference>
<comment type="caution">
    <text evidence="1">The sequence shown here is derived from an EMBL/GenBank/DDBJ whole genome shotgun (WGS) entry which is preliminary data.</text>
</comment>
<dbReference type="KEGG" id="prn:BW723_09280"/>
<sequence>MKKLVVRPKKILFTVSNLEKKHKIVTYFSLLFLTVSTYFLRTENKNVKGNYKVLKEKSTNLKQNMVLFNRNYEGFPLPVWQKLKRGNEFVMQYVNPEYVEKFGKAYDKDQYAFIGKNNFELFPEKLAEVYYKYDLEVSKNGKELECAEEAIDQFGNTLKLKVIKWRKIKDNNDTLIYGMVKEIIPFKNTN</sequence>
<dbReference type="RefSeq" id="WP_068355588.1">
    <property type="nucleotide sequence ID" value="NZ_CP019337.1"/>
</dbReference>
<accession>A0A1B8U7E6</accession>
<reference evidence="2" key="1">
    <citation type="submission" date="2016-02" db="EMBL/GenBank/DDBJ databases">
        <title>Paenibacillus sp. LPB0068, isolated from Crassostrea gigas.</title>
        <authorList>
            <person name="Shin S.-K."/>
            <person name="Yi H."/>
        </authorList>
    </citation>
    <scope>NUCLEOTIDE SEQUENCE [LARGE SCALE GENOMIC DNA]</scope>
    <source>
        <strain evidence="2">KCTC 23969</strain>
    </source>
</reference>
<gene>
    <name evidence="1" type="ORF">LPB301_00220</name>
</gene>
<proteinExistence type="predicted"/>
<dbReference type="STRING" id="996801.BW723_09280"/>